<accession>A0A9P5PSX1</accession>
<dbReference type="CDD" id="cd12087">
    <property type="entry name" value="TM_EGFR-like"/>
    <property type="match status" value="1"/>
</dbReference>
<keyword evidence="2" id="KW-0472">Membrane</keyword>
<protein>
    <recommendedName>
        <fullName evidence="6">Transmembrane protein</fullName>
    </recommendedName>
</protein>
<evidence type="ECO:0000313" key="5">
    <source>
        <dbReference type="Proteomes" id="UP000772434"/>
    </source>
</evidence>
<dbReference type="Gene3D" id="1.20.5.510">
    <property type="entry name" value="Single helix bin"/>
    <property type="match status" value="1"/>
</dbReference>
<dbReference type="Proteomes" id="UP000772434">
    <property type="component" value="Unassembled WGS sequence"/>
</dbReference>
<evidence type="ECO:0008006" key="6">
    <source>
        <dbReference type="Google" id="ProtNLM"/>
    </source>
</evidence>
<evidence type="ECO:0000256" key="2">
    <source>
        <dbReference type="SAM" id="Phobius"/>
    </source>
</evidence>
<name>A0A9P5PSX1_9AGAR</name>
<feature type="compositionally biased region" description="Polar residues" evidence="1">
    <location>
        <begin position="251"/>
        <end position="260"/>
    </location>
</feature>
<keyword evidence="5" id="KW-1185">Reference proteome</keyword>
<comment type="caution">
    <text evidence="4">The sequence shown here is derived from an EMBL/GenBank/DDBJ whole genome shotgun (WGS) entry which is preliminary data.</text>
</comment>
<proteinExistence type="predicted"/>
<dbReference type="EMBL" id="JADNRY010000057">
    <property type="protein sequence ID" value="KAF9068754.1"/>
    <property type="molecule type" value="Genomic_DNA"/>
</dbReference>
<feature type="transmembrane region" description="Helical" evidence="2">
    <location>
        <begin position="185"/>
        <end position="206"/>
    </location>
</feature>
<feature type="compositionally biased region" description="Polar residues" evidence="1">
    <location>
        <begin position="234"/>
        <end position="243"/>
    </location>
</feature>
<keyword evidence="3" id="KW-0732">Signal</keyword>
<feature type="chain" id="PRO_5040105516" description="Transmembrane protein" evidence="3">
    <location>
        <begin position="23"/>
        <end position="286"/>
    </location>
</feature>
<feature type="region of interest" description="Disordered" evidence="1">
    <location>
        <begin position="210"/>
        <end position="260"/>
    </location>
</feature>
<reference evidence="4" key="1">
    <citation type="submission" date="2020-11" db="EMBL/GenBank/DDBJ databases">
        <authorList>
            <consortium name="DOE Joint Genome Institute"/>
            <person name="Ahrendt S."/>
            <person name="Riley R."/>
            <person name="Andreopoulos W."/>
            <person name="Labutti K."/>
            <person name="Pangilinan J."/>
            <person name="Ruiz-Duenas F.J."/>
            <person name="Barrasa J.M."/>
            <person name="Sanchez-Garcia M."/>
            <person name="Camarero S."/>
            <person name="Miyauchi S."/>
            <person name="Serrano A."/>
            <person name="Linde D."/>
            <person name="Babiker R."/>
            <person name="Drula E."/>
            <person name="Ayuso-Fernandez I."/>
            <person name="Pacheco R."/>
            <person name="Padilla G."/>
            <person name="Ferreira P."/>
            <person name="Barriuso J."/>
            <person name="Kellner H."/>
            <person name="Castanera R."/>
            <person name="Alfaro M."/>
            <person name="Ramirez L."/>
            <person name="Pisabarro A.G."/>
            <person name="Kuo A."/>
            <person name="Tritt A."/>
            <person name="Lipzen A."/>
            <person name="He G."/>
            <person name="Yan M."/>
            <person name="Ng V."/>
            <person name="Cullen D."/>
            <person name="Martin F."/>
            <person name="Rosso M.-N."/>
            <person name="Henrissat B."/>
            <person name="Hibbett D."/>
            <person name="Martinez A.T."/>
            <person name="Grigoriev I.V."/>
        </authorList>
    </citation>
    <scope>NUCLEOTIDE SEQUENCE</scope>
    <source>
        <strain evidence="4">AH 40177</strain>
    </source>
</reference>
<evidence type="ECO:0000256" key="3">
    <source>
        <dbReference type="SAM" id="SignalP"/>
    </source>
</evidence>
<evidence type="ECO:0000313" key="4">
    <source>
        <dbReference type="EMBL" id="KAF9068754.1"/>
    </source>
</evidence>
<keyword evidence="2" id="KW-1133">Transmembrane helix</keyword>
<evidence type="ECO:0000256" key="1">
    <source>
        <dbReference type="SAM" id="MobiDB-lite"/>
    </source>
</evidence>
<organism evidence="4 5">
    <name type="scientific">Rhodocollybia butyracea</name>
    <dbReference type="NCBI Taxonomy" id="206335"/>
    <lineage>
        <taxon>Eukaryota</taxon>
        <taxon>Fungi</taxon>
        <taxon>Dikarya</taxon>
        <taxon>Basidiomycota</taxon>
        <taxon>Agaricomycotina</taxon>
        <taxon>Agaricomycetes</taxon>
        <taxon>Agaricomycetidae</taxon>
        <taxon>Agaricales</taxon>
        <taxon>Marasmiineae</taxon>
        <taxon>Omphalotaceae</taxon>
        <taxon>Rhodocollybia</taxon>
    </lineage>
</organism>
<feature type="signal peptide" evidence="3">
    <location>
        <begin position="1"/>
        <end position="22"/>
    </location>
</feature>
<dbReference type="OrthoDB" id="3362711at2759"/>
<gene>
    <name evidence="4" type="ORF">BDP27DRAFT_1402993</name>
</gene>
<dbReference type="AlphaFoldDB" id="A0A9P5PSX1"/>
<keyword evidence="2" id="KW-0812">Transmembrane</keyword>
<sequence>MPLPLGFVLALATSLFWLPVQAIPPINVPACSLQLPSPLNANSLGQSPCQVAGYLGAVCTSEDVYMIPPVDAALEYTLPVLSAVNCTCSTAYYSVLSACAACQGAVYLTWSEYSSNCSTVYTTEYPNPVPPETAIPHWAFQSYADPGATFNIDLAVAQGGEFYFHPYTPETTASSSKKKSEAGPIAGGVVGGVALLSLLAVGVVFYRRRGRQNRSPQPSKPILDGMDMHATPTPMISQVSTPSAKLYDPSDPTTFPQSHLTQDTISTVQYRPTSDLPAAYSGIPEV</sequence>